<dbReference type="InterPro" id="IPR036514">
    <property type="entry name" value="SGNH_hydro_sf"/>
</dbReference>
<dbReference type="Gene3D" id="3.40.50.1110">
    <property type="entry name" value="SGNH hydrolase"/>
    <property type="match status" value="2"/>
</dbReference>
<dbReference type="InterPro" id="IPR001087">
    <property type="entry name" value="GDSL"/>
</dbReference>
<evidence type="ECO:0000256" key="2">
    <source>
        <dbReference type="ARBA" id="ARBA00023180"/>
    </source>
</evidence>
<proteinExistence type="inferred from homology"/>
<keyword evidence="3" id="KW-1185">Reference proteome</keyword>
<dbReference type="PANTHER" id="PTHR22835:SF158">
    <property type="entry name" value="GDSL ESTERASE_LIPASE LIP-4-LIKE ISOFORM X1"/>
    <property type="match status" value="1"/>
</dbReference>
<comment type="similarity">
    <text evidence="1">Belongs to the 'GDSL' lipolytic enzyme family.</text>
</comment>
<dbReference type="GeneID" id="103327317"/>
<protein>
    <submittedName>
        <fullName evidence="4">GDSL esterase/lipase At1g09390-like</fullName>
    </submittedName>
</protein>
<reference evidence="4" key="2">
    <citation type="submission" date="2025-08" db="UniProtKB">
        <authorList>
            <consortium name="RefSeq"/>
        </authorList>
    </citation>
    <scope>IDENTIFICATION</scope>
</reference>
<name>A0ABM1LN85_PRUMU</name>
<sequence>MTLTRVDCECIKKPVIFNFGDYNSDIGGFFNGLGINFGPPNRRIFYHHHYHHYHHHEHREQQADYVKVCKPPYLESLGPNFTNGANFAISGSSTLPRHLPFSLDVQVLQFLRFRSIYQHGGKYFWVHNTGPLGCLPQKLAGTAPNAGNVDNHGCLKFLNDAAKAFNKQLHILCEELRSQMRGAIIVYVDMYAIKYDLIANSAKYGTSTISILRAANLVPTFEAEDQSS</sequence>
<accession>A0ABM1LN85</accession>
<keyword evidence="2" id="KW-0325">Glycoprotein</keyword>
<evidence type="ECO:0000313" key="4">
    <source>
        <dbReference type="RefSeq" id="XP_016648862.1"/>
    </source>
</evidence>
<organism evidence="3 4">
    <name type="scientific">Prunus mume</name>
    <name type="common">Japanese apricot</name>
    <name type="synonym">Armeniaca mume</name>
    <dbReference type="NCBI Taxonomy" id="102107"/>
    <lineage>
        <taxon>Eukaryota</taxon>
        <taxon>Viridiplantae</taxon>
        <taxon>Streptophyta</taxon>
        <taxon>Embryophyta</taxon>
        <taxon>Tracheophyta</taxon>
        <taxon>Spermatophyta</taxon>
        <taxon>Magnoliopsida</taxon>
        <taxon>eudicotyledons</taxon>
        <taxon>Gunneridae</taxon>
        <taxon>Pentapetalae</taxon>
        <taxon>rosids</taxon>
        <taxon>fabids</taxon>
        <taxon>Rosales</taxon>
        <taxon>Rosaceae</taxon>
        <taxon>Amygdaloideae</taxon>
        <taxon>Amygdaleae</taxon>
        <taxon>Prunus</taxon>
    </lineage>
</organism>
<dbReference type="RefSeq" id="XP_016648862.1">
    <property type="nucleotide sequence ID" value="XM_016793376.1"/>
</dbReference>
<evidence type="ECO:0000313" key="3">
    <source>
        <dbReference type="Proteomes" id="UP000694861"/>
    </source>
</evidence>
<dbReference type="Pfam" id="PF00657">
    <property type="entry name" value="Lipase_GDSL"/>
    <property type="match status" value="1"/>
</dbReference>
<reference evidence="3" key="1">
    <citation type="journal article" date="2012" name="Nat. Commun.">
        <title>The genome of Prunus mume.</title>
        <authorList>
            <person name="Zhang Q."/>
            <person name="Chen W."/>
            <person name="Sun L."/>
            <person name="Zhao F."/>
            <person name="Huang B."/>
            <person name="Yang W."/>
            <person name="Tao Y."/>
            <person name="Wang J."/>
            <person name="Yuan Z."/>
            <person name="Fan G."/>
            <person name="Xing Z."/>
            <person name="Han C."/>
            <person name="Pan H."/>
            <person name="Zhong X."/>
            <person name="Shi W."/>
            <person name="Liang X."/>
            <person name="Du D."/>
            <person name="Sun F."/>
            <person name="Xu Z."/>
            <person name="Hao R."/>
            <person name="Lv T."/>
            <person name="Lv Y."/>
            <person name="Zheng Z."/>
            <person name="Sun M."/>
            <person name="Luo L."/>
            <person name="Cai M."/>
            <person name="Gao Y."/>
            <person name="Wang J."/>
            <person name="Yin Y."/>
            <person name="Xu X."/>
            <person name="Cheng T."/>
            <person name="Wang J."/>
        </authorList>
    </citation>
    <scope>NUCLEOTIDE SEQUENCE [LARGE SCALE GENOMIC DNA]</scope>
</reference>
<evidence type="ECO:0000256" key="1">
    <source>
        <dbReference type="ARBA" id="ARBA00008668"/>
    </source>
</evidence>
<dbReference type="Proteomes" id="UP000694861">
    <property type="component" value="Linkage group LG4"/>
</dbReference>
<gene>
    <name evidence="4" type="primary">LOC103327317</name>
</gene>
<dbReference type="PANTHER" id="PTHR22835">
    <property type="entry name" value="ZINC FINGER FYVE DOMAIN CONTAINING PROTEIN"/>
    <property type="match status" value="1"/>
</dbReference>